<evidence type="ECO:0000313" key="3">
    <source>
        <dbReference type="EMBL" id="MFC2925052.1"/>
    </source>
</evidence>
<evidence type="ECO:0000256" key="1">
    <source>
        <dbReference type="SAM" id="Phobius"/>
    </source>
</evidence>
<keyword evidence="1" id="KW-0472">Membrane</keyword>
<keyword evidence="3" id="KW-0540">Nuclease</keyword>
<dbReference type="InterPro" id="IPR005135">
    <property type="entry name" value="Endo/exonuclease/phosphatase"/>
</dbReference>
<keyword evidence="4" id="KW-1185">Reference proteome</keyword>
<keyword evidence="3" id="KW-0255">Endonuclease</keyword>
<gene>
    <name evidence="3" type="ORF">ACFOOR_02925</name>
</gene>
<reference evidence="4" key="1">
    <citation type="journal article" date="2019" name="Int. J. Syst. Evol. Microbiol.">
        <title>The Global Catalogue of Microorganisms (GCM) 10K type strain sequencing project: providing services to taxonomists for standard genome sequencing and annotation.</title>
        <authorList>
            <consortium name="The Broad Institute Genomics Platform"/>
            <consortium name="The Broad Institute Genome Sequencing Center for Infectious Disease"/>
            <person name="Wu L."/>
            <person name="Ma J."/>
        </authorList>
    </citation>
    <scope>NUCLEOTIDE SEQUENCE [LARGE SCALE GENOMIC DNA]</scope>
    <source>
        <strain evidence="4">KCTC 52487</strain>
    </source>
</reference>
<dbReference type="InterPro" id="IPR036691">
    <property type="entry name" value="Endo/exonu/phosph_ase_sf"/>
</dbReference>
<name>A0ABV6ZUD1_9PROT</name>
<dbReference type="GO" id="GO:0004519">
    <property type="term" value="F:endonuclease activity"/>
    <property type="evidence" value="ECO:0007669"/>
    <property type="project" value="UniProtKB-KW"/>
</dbReference>
<dbReference type="EMBL" id="JBHRSV010000001">
    <property type="protein sequence ID" value="MFC2925052.1"/>
    <property type="molecule type" value="Genomic_DNA"/>
</dbReference>
<accession>A0ABV6ZUD1</accession>
<comment type="caution">
    <text evidence="3">The sequence shown here is derived from an EMBL/GenBank/DDBJ whole genome shotgun (WGS) entry which is preliminary data.</text>
</comment>
<keyword evidence="1" id="KW-0812">Transmembrane</keyword>
<organism evidence="3 4">
    <name type="scientific">Hyphobacterium vulgare</name>
    <dbReference type="NCBI Taxonomy" id="1736751"/>
    <lineage>
        <taxon>Bacteria</taxon>
        <taxon>Pseudomonadati</taxon>
        <taxon>Pseudomonadota</taxon>
        <taxon>Alphaproteobacteria</taxon>
        <taxon>Maricaulales</taxon>
        <taxon>Maricaulaceae</taxon>
        <taxon>Hyphobacterium</taxon>
    </lineage>
</organism>
<sequence length="338" mass="37621">MRSFLAFMATLGLIVLAALMWLAPVWNFADLFRQFWAPLTLAALLAALAVFLFGKGRQRWGAPLLAFLIAAPGLPETVVSLSDIPLTPPAGTPVTVVTHNLWGRNATPEAAVERIIETDADIVALQEAFGTAWVVPELLEEAYPNRADCDRYASVIVTRLPIVESGCLDWWWWRTRDGQTDTPFFHAPPASWATIRMDDGSEITVVSVHMTWPDPIRRQDEQREGLAYMVQAFAQDRLIVMGDFNAAAPSRALARFERDLDLRRITPGMATWPSESLWANRFGVVSPVPTMMTGIDHVFVGAEIIGWEVDRGPDTGSDHRPIRARIFFTPLLRGQATD</sequence>
<evidence type="ECO:0000259" key="2">
    <source>
        <dbReference type="Pfam" id="PF03372"/>
    </source>
</evidence>
<feature type="transmembrane region" description="Helical" evidence="1">
    <location>
        <begin position="7"/>
        <end position="29"/>
    </location>
</feature>
<keyword evidence="1" id="KW-1133">Transmembrane helix</keyword>
<feature type="domain" description="Endonuclease/exonuclease/phosphatase" evidence="2">
    <location>
        <begin position="97"/>
        <end position="319"/>
    </location>
</feature>
<dbReference type="Gene3D" id="3.60.10.10">
    <property type="entry name" value="Endonuclease/exonuclease/phosphatase"/>
    <property type="match status" value="1"/>
</dbReference>
<evidence type="ECO:0000313" key="4">
    <source>
        <dbReference type="Proteomes" id="UP001595379"/>
    </source>
</evidence>
<dbReference type="Pfam" id="PF03372">
    <property type="entry name" value="Exo_endo_phos"/>
    <property type="match status" value="1"/>
</dbReference>
<dbReference type="RefSeq" id="WP_343163935.1">
    <property type="nucleotide sequence ID" value="NZ_JBHRSV010000001.1"/>
</dbReference>
<dbReference type="SUPFAM" id="SSF56219">
    <property type="entry name" value="DNase I-like"/>
    <property type="match status" value="1"/>
</dbReference>
<keyword evidence="3" id="KW-0378">Hydrolase</keyword>
<proteinExistence type="predicted"/>
<dbReference type="Proteomes" id="UP001595379">
    <property type="component" value="Unassembled WGS sequence"/>
</dbReference>
<protein>
    <submittedName>
        <fullName evidence="3">Endonuclease/exonuclease/phosphatase family protein</fullName>
    </submittedName>
</protein>
<feature type="transmembrane region" description="Helical" evidence="1">
    <location>
        <begin position="35"/>
        <end position="54"/>
    </location>
</feature>